<evidence type="ECO:0000256" key="1">
    <source>
        <dbReference type="SAM" id="MobiDB-lite"/>
    </source>
</evidence>
<comment type="caution">
    <text evidence="2">The sequence shown here is derived from an EMBL/GenBank/DDBJ whole genome shotgun (WGS) entry which is preliminary data.</text>
</comment>
<gene>
    <name evidence="2" type="ORF">EV148_101546</name>
</gene>
<evidence type="ECO:0000313" key="3">
    <source>
        <dbReference type="Proteomes" id="UP000294862"/>
    </source>
</evidence>
<feature type="region of interest" description="Disordered" evidence="1">
    <location>
        <begin position="121"/>
        <end position="202"/>
    </location>
</feature>
<name>A0A4R2IFJ3_9GAMM</name>
<feature type="compositionally biased region" description="Basic and acidic residues" evidence="1">
    <location>
        <begin position="251"/>
        <end position="260"/>
    </location>
</feature>
<keyword evidence="3" id="KW-1185">Reference proteome</keyword>
<organism evidence="2 3">
    <name type="scientific">Dokdonella fugitiva</name>
    <dbReference type="NCBI Taxonomy" id="328517"/>
    <lineage>
        <taxon>Bacteria</taxon>
        <taxon>Pseudomonadati</taxon>
        <taxon>Pseudomonadota</taxon>
        <taxon>Gammaproteobacteria</taxon>
        <taxon>Lysobacterales</taxon>
        <taxon>Rhodanobacteraceae</taxon>
        <taxon>Dokdonella</taxon>
    </lineage>
</organism>
<protein>
    <submittedName>
        <fullName evidence="2">Uncharacterized protein</fullName>
    </submittedName>
</protein>
<dbReference type="EMBL" id="SLWQ01000001">
    <property type="protein sequence ID" value="TCO43127.1"/>
    <property type="molecule type" value="Genomic_DNA"/>
</dbReference>
<feature type="region of interest" description="Disordered" evidence="1">
    <location>
        <begin position="236"/>
        <end position="270"/>
    </location>
</feature>
<dbReference type="AlphaFoldDB" id="A0A4R2IFJ3"/>
<feature type="compositionally biased region" description="Basic and acidic residues" evidence="1">
    <location>
        <begin position="186"/>
        <end position="198"/>
    </location>
</feature>
<evidence type="ECO:0000313" key="2">
    <source>
        <dbReference type="EMBL" id="TCO43127.1"/>
    </source>
</evidence>
<reference evidence="2 3" key="1">
    <citation type="journal article" date="2015" name="Stand. Genomic Sci.">
        <title>Genomic Encyclopedia of Bacterial and Archaeal Type Strains, Phase III: the genomes of soil and plant-associated and newly described type strains.</title>
        <authorList>
            <person name="Whitman W.B."/>
            <person name="Woyke T."/>
            <person name="Klenk H.P."/>
            <person name="Zhou Y."/>
            <person name="Lilburn T.G."/>
            <person name="Beck B.J."/>
            <person name="De Vos P."/>
            <person name="Vandamme P."/>
            <person name="Eisen J.A."/>
            <person name="Garrity G."/>
            <person name="Hugenholtz P."/>
            <person name="Kyrpides N.C."/>
        </authorList>
    </citation>
    <scope>NUCLEOTIDE SEQUENCE [LARGE SCALE GENOMIC DNA]</scope>
    <source>
        <strain evidence="2 3">A3</strain>
    </source>
</reference>
<dbReference type="Proteomes" id="UP000294862">
    <property type="component" value="Unassembled WGS sequence"/>
</dbReference>
<proteinExistence type="predicted"/>
<sequence>MRRIWQSTIANIALGATCDVPRHKCSAIPNSAFGKDTSMRSLKRRAPRNCPFEMAHDGRRIRLRKVGLVEASSFPRKRESIFPSVASRAKRIPACAGMTTIRRSRRAGRLRALTRLRLHPSGRSRLVRPGGPSLLLRGSPLHHPRTTHAPPRSRVPPPRSNTAAPRGNTAPPRTSTAPHRAQSCPFEDRGSSSEDRASSSRRATFLFGGPELRLRGASLLPGGASLRLGGAALLPGGTMRRSGRRSTAHAAPDRRQKESRIAAASKTSPVAPCATRLSARSIASAW</sequence>
<feature type="compositionally biased region" description="Low complexity" evidence="1">
    <location>
        <begin position="128"/>
        <end position="139"/>
    </location>
</feature>
<accession>A0A4R2IFJ3</accession>